<accession>A0AA38L7H8</accession>
<comment type="caution">
    <text evidence="1">The sequence shown here is derived from an EMBL/GenBank/DDBJ whole genome shotgun (WGS) entry which is preliminary data.</text>
</comment>
<evidence type="ECO:0000313" key="1">
    <source>
        <dbReference type="EMBL" id="KAH9310162.1"/>
    </source>
</evidence>
<reference evidence="1 2" key="1">
    <citation type="journal article" date="2021" name="Nat. Plants">
        <title>The Taxus genome provides insights into paclitaxel biosynthesis.</title>
        <authorList>
            <person name="Xiong X."/>
            <person name="Gou J."/>
            <person name="Liao Q."/>
            <person name="Li Y."/>
            <person name="Zhou Q."/>
            <person name="Bi G."/>
            <person name="Li C."/>
            <person name="Du R."/>
            <person name="Wang X."/>
            <person name="Sun T."/>
            <person name="Guo L."/>
            <person name="Liang H."/>
            <person name="Lu P."/>
            <person name="Wu Y."/>
            <person name="Zhang Z."/>
            <person name="Ro D.K."/>
            <person name="Shang Y."/>
            <person name="Huang S."/>
            <person name="Yan J."/>
        </authorList>
    </citation>
    <scope>NUCLEOTIDE SEQUENCE [LARGE SCALE GENOMIC DNA]</scope>
    <source>
        <strain evidence="1">Ta-2019</strain>
    </source>
</reference>
<protein>
    <submittedName>
        <fullName evidence="1">Uncharacterized protein</fullName>
    </submittedName>
</protein>
<dbReference type="AlphaFoldDB" id="A0AA38L7H8"/>
<keyword evidence="2" id="KW-1185">Reference proteome</keyword>
<evidence type="ECO:0000313" key="2">
    <source>
        <dbReference type="Proteomes" id="UP000824469"/>
    </source>
</evidence>
<gene>
    <name evidence="1" type="ORF">KI387_038073</name>
</gene>
<dbReference type="Proteomes" id="UP000824469">
    <property type="component" value="Unassembled WGS sequence"/>
</dbReference>
<feature type="non-terminal residue" evidence="1">
    <location>
        <position position="122"/>
    </location>
</feature>
<sequence length="122" mass="14037">ILVIDLPPLFDIFLSRDFTANMGGYLSADWSHMILRTRYGTKVTIRVEPICHNHVEPYIASPINGNYTIYDREEEVSHHEPTTLVEEVPDTVLDEVSVDHQYDPYVEALAKEEASLLFLEEM</sequence>
<name>A0AA38L7H8_TAXCH</name>
<feature type="non-terminal residue" evidence="1">
    <location>
        <position position="1"/>
    </location>
</feature>
<proteinExistence type="predicted"/>
<organism evidence="1 2">
    <name type="scientific">Taxus chinensis</name>
    <name type="common">Chinese yew</name>
    <name type="synonym">Taxus wallichiana var. chinensis</name>
    <dbReference type="NCBI Taxonomy" id="29808"/>
    <lineage>
        <taxon>Eukaryota</taxon>
        <taxon>Viridiplantae</taxon>
        <taxon>Streptophyta</taxon>
        <taxon>Embryophyta</taxon>
        <taxon>Tracheophyta</taxon>
        <taxon>Spermatophyta</taxon>
        <taxon>Pinopsida</taxon>
        <taxon>Pinidae</taxon>
        <taxon>Conifers II</taxon>
        <taxon>Cupressales</taxon>
        <taxon>Taxaceae</taxon>
        <taxon>Taxus</taxon>
    </lineage>
</organism>
<dbReference type="EMBL" id="JAHRHJ020000007">
    <property type="protein sequence ID" value="KAH9310162.1"/>
    <property type="molecule type" value="Genomic_DNA"/>
</dbReference>